<dbReference type="Pfam" id="PF13274">
    <property type="entry name" value="SocA_Panacea"/>
    <property type="match status" value="1"/>
</dbReference>
<accession>A0ABD4L060</accession>
<name>A0ABD4L060_9GAMM</name>
<sequence>MNKLQKILAYICLSYPHKDELSKARITKLVYLADWFSSLLDGNQMTDIKWVFNHYGPYVDDVVDSVSGAYGFSLEKQNTIYGTPKYVISYSGERDVDISEREKQILDAVIEKTKPLYFNDFINYVYSTYPVKSNERYSSLDLVSLAKKYKKLEQVS</sequence>
<feature type="domain" description="Antitoxin SocA-like Panacea" evidence="1">
    <location>
        <begin position="27"/>
        <end position="127"/>
    </location>
</feature>
<protein>
    <submittedName>
        <fullName evidence="2">SocA family protein</fullName>
    </submittedName>
</protein>
<dbReference type="RefSeq" id="WP_198056976.1">
    <property type="nucleotide sequence ID" value="NZ_JAEDAF010000002.1"/>
</dbReference>
<gene>
    <name evidence="2" type="ORF">I7V36_02850</name>
</gene>
<evidence type="ECO:0000313" key="3">
    <source>
        <dbReference type="Proteomes" id="UP000651738"/>
    </source>
</evidence>
<proteinExistence type="predicted"/>
<organism evidence="2 3">
    <name type="scientific">Bisbaumannia pacifica</name>
    <dbReference type="NCBI Taxonomy" id="77098"/>
    <lineage>
        <taxon>Bacteria</taxon>
        <taxon>Pseudomonadati</taxon>
        <taxon>Pseudomonadota</taxon>
        <taxon>Gammaproteobacteria</taxon>
        <taxon>Oceanospirillales</taxon>
        <taxon>Halomonadaceae</taxon>
        <taxon>Bisbaumannia</taxon>
    </lineage>
</organism>
<evidence type="ECO:0000259" key="1">
    <source>
        <dbReference type="Pfam" id="PF13274"/>
    </source>
</evidence>
<dbReference type="EMBL" id="JAEDAF010000002">
    <property type="protein sequence ID" value="MBH8579022.1"/>
    <property type="molecule type" value="Genomic_DNA"/>
</dbReference>
<dbReference type="Proteomes" id="UP000651738">
    <property type="component" value="Unassembled WGS sequence"/>
</dbReference>
<evidence type="ECO:0000313" key="2">
    <source>
        <dbReference type="EMBL" id="MBH8579022.1"/>
    </source>
</evidence>
<reference evidence="2 3" key="1">
    <citation type="submission" date="2020-12" db="EMBL/GenBank/DDBJ databases">
        <title>Draft genome sequence of Halomonas pacifica strain CARE-V15.</title>
        <authorList>
            <person name="Vignesh N."/>
            <person name="Thabitha A."/>
            <person name="Saravanan R."/>
            <person name="Manigandan V."/>
        </authorList>
    </citation>
    <scope>NUCLEOTIDE SEQUENCE [LARGE SCALE GENOMIC DNA]</scope>
    <source>
        <strain evidence="2 3">CARE-V15</strain>
    </source>
</reference>
<dbReference type="InterPro" id="IPR025272">
    <property type="entry name" value="SocA_Panacea"/>
</dbReference>
<dbReference type="AlphaFoldDB" id="A0ABD4L060"/>
<comment type="caution">
    <text evidence="2">The sequence shown here is derived from an EMBL/GenBank/DDBJ whole genome shotgun (WGS) entry which is preliminary data.</text>
</comment>